<name>A0A0A9CTE7_ARUDO</name>
<dbReference type="AlphaFoldDB" id="A0A0A9CTE7"/>
<sequence>MALSMRLLSTGHFHFIPLLSSKNTLDIKTKHYLNMLATF</sequence>
<accession>A0A0A9CTE7</accession>
<organism evidence="1">
    <name type="scientific">Arundo donax</name>
    <name type="common">Giant reed</name>
    <name type="synonym">Donax arundinaceus</name>
    <dbReference type="NCBI Taxonomy" id="35708"/>
    <lineage>
        <taxon>Eukaryota</taxon>
        <taxon>Viridiplantae</taxon>
        <taxon>Streptophyta</taxon>
        <taxon>Embryophyta</taxon>
        <taxon>Tracheophyta</taxon>
        <taxon>Spermatophyta</taxon>
        <taxon>Magnoliopsida</taxon>
        <taxon>Liliopsida</taxon>
        <taxon>Poales</taxon>
        <taxon>Poaceae</taxon>
        <taxon>PACMAD clade</taxon>
        <taxon>Arundinoideae</taxon>
        <taxon>Arundineae</taxon>
        <taxon>Arundo</taxon>
    </lineage>
</organism>
<dbReference type="EMBL" id="GBRH01221260">
    <property type="protein sequence ID" value="JAD76635.1"/>
    <property type="molecule type" value="Transcribed_RNA"/>
</dbReference>
<evidence type="ECO:0000313" key="1">
    <source>
        <dbReference type="EMBL" id="JAD76635.1"/>
    </source>
</evidence>
<protein>
    <submittedName>
        <fullName evidence="1">Uncharacterized protein</fullName>
    </submittedName>
</protein>
<proteinExistence type="predicted"/>
<reference evidence="1" key="2">
    <citation type="journal article" date="2015" name="Data Brief">
        <title>Shoot transcriptome of the giant reed, Arundo donax.</title>
        <authorList>
            <person name="Barrero R.A."/>
            <person name="Guerrero F.D."/>
            <person name="Moolhuijzen P."/>
            <person name="Goolsby J.A."/>
            <person name="Tidwell J."/>
            <person name="Bellgard S.E."/>
            <person name="Bellgard M.I."/>
        </authorList>
    </citation>
    <scope>NUCLEOTIDE SEQUENCE</scope>
    <source>
        <tissue evidence="1">Shoot tissue taken approximately 20 cm above the soil surface</tissue>
    </source>
</reference>
<reference evidence="1" key="1">
    <citation type="submission" date="2014-09" db="EMBL/GenBank/DDBJ databases">
        <authorList>
            <person name="Magalhaes I.L.F."/>
            <person name="Oliveira U."/>
            <person name="Santos F.R."/>
            <person name="Vidigal T.H.D.A."/>
            <person name="Brescovit A.D."/>
            <person name="Santos A.J."/>
        </authorList>
    </citation>
    <scope>NUCLEOTIDE SEQUENCE</scope>
    <source>
        <tissue evidence="1">Shoot tissue taken approximately 20 cm above the soil surface</tissue>
    </source>
</reference>